<evidence type="ECO:0000256" key="6">
    <source>
        <dbReference type="ARBA" id="ARBA00023033"/>
    </source>
</evidence>
<dbReference type="PANTHER" id="PTHR46696:SF4">
    <property type="entry name" value="BIOTIN BIOSYNTHESIS CYTOCHROME P450"/>
    <property type="match status" value="1"/>
</dbReference>
<evidence type="ECO:0000313" key="9">
    <source>
        <dbReference type="Proteomes" id="UP000242662"/>
    </source>
</evidence>
<dbReference type="SUPFAM" id="SSF48264">
    <property type="entry name" value="Cytochrome P450"/>
    <property type="match status" value="1"/>
</dbReference>
<comment type="similarity">
    <text evidence="1 7">Belongs to the cytochrome P450 family.</text>
</comment>
<dbReference type="InterPro" id="IPR002397">
    <property type="entry name" value="Cyt_P450_B"/>
</dbReference>
<dbReference type="CDD" id="cd20625">
    <property type="entry name" value="CYP164-like"/>
    <property type="match status" value="1"/>
</dbReference>
<dbReference type="GO" id="GO:0020037">
    <property type="term" value="F:heme binding"/>
    <property type="evidence" value="ECO:0007669"/>
    <property type="project" value="InterPro"/>
</dbReference>
<keyword evidence="6 7" id="KW-0503">Monooxygenase</keyword>
<dbReference type="PROSITE" id="PS00086">
    <property type="entry name" value="CYTOCHROME_P450"/>
    <property type="match status" value="1"/>
</dbReference>
<dbReference type="InterPro" id="IPR017972">
    <property type="entry name" value="Cyt_P450_CS"/>
</dbReference>
<dbReference type="AlphaFoldDB" id="A0A1G6HT54"/>
<dbReference type="InterPro" id="IPR036396">
    <property type="entry name" value="Cyt_P450_sf"/>
</dbReference>
<evidence type="ECO:0000313" key="8">
    <source>
        <dbReference type="EMBL" id="SDB97400.1"/>
    </source>
</evidence>
<keyword evidence="5 7" id="KW-0408">Iron</keyword>
<keyword evidence="4 7" id="KW-0560">Oxidoreductase</keyword>
<proteinExistence type="inferred from homology"/>
<gene>
    <name evidence="8" type="ORF">SAMN05421737_104168</name>
</gene>
<dbReference type="RefSeq" id="WP_090775285.1">
    <property type="nucleotide sequence ID" value="NZ_FMYM01000004.1"/>
</dbReference>
<dbReference type="EMBL" id="FMYM01000004">
    <property type="protein sequence ID" value="SDB97400.1"/>
    <property type="molecule type" value="Genomic_DNA"/>
</dbReference>
<sequence length="403" mass="46147">MATNIQQPSHVFASAAFFQNPYPLYEQLRAESPIYKGSAFKYPGWYVTGYDEAVAIFKNKAVFQNRMPLPETTKRYERLRKLQQEMMLFKNAYDHKRLRGLVGKAFHAQMIEEYRPYIEETVHELLDEISRKKQMDVVMDFAFPLASLVIAKILGVPRKDQERFRAWAMCFIQTIDLTRSREDMMQGNKQAALLGHYFQSLIAEKRQTPQDDLISRLIDEEEISDEELLATCVLLVIAGHETTVNLISNAVLSLLQHESQLLLLKKDPTFIRGAIEETLRFESPTQMVARVAVSDIEVNGNHIKEGAQLYVLLGAVNRDPAKFSEPHQFDIARTSNHHLAFGYGSHFCIGAALARVEAEVAVQVLLEKADQLELATAEPRWRRLIGFRALESCPLYFEHTITK</sequence>
<keyword evidence="3 7" id="KW-0479">Metal-binding</keyword>
<dbReference type="STRING" id="1464122.SAMN05421737_104168"/>
<evidence type="ECO:0000256" key="7">
    <source>
        <dbReference type="RuleBase" id="RU000461"/>
    </source>
</evidence>
<keyword evidence="9" id="KW-1185">Reference proteome</keyword>
<dbReference type="GO" id="GO:0016705">
    <property type="term" value="F:oxidoreductase activity, acting on paired donors, with incorporation or reduction of molecular oxygen"/>
    <property type="evidence" value="ECO:0007669"/>
    <property type="project" value="InterPro"/>
</dbReference>
<dbReference type="PRINTS" id="PR00359">
    <property type="entry name" value="BP450"/>
</dbReference>
<evidence type="ECO:0000256" key="4">
    <source>
        <dbReference type="ARBA" id="ARBA00023002"/>
    </source>
</evidence>
<evidence type="ECO:0000256" key="3">
    <source>
        <dbReference type="ARBA" id="ARBA00022723"/>
    </source>
</evidence>
<dbReference type="GO" id="GO:0005506">
    <property type="term" value="F:iron ion binding"/>
    <property type="evidence" value="ECO:0007669"/>
    <property type="project" value="InterPro"/>
</dbReference>
<keyword evidence="2 7" id="KW-0349">Heme</keyword>
<dbReference type="OrthoDB" id="9801155at2"/>
<evidence type="ECO:0000256" key="2">
    <source>
        <dbReference type="ARBA" id="ARBA00022617"/>
    </source>
</evidence>
<dbReference type="GO" id="GO:0004497">
    <property type="term" value="F:monooxygenase activity"/>
    <property type="evidence" value="ECO:0007669"/>
    <property type="project" value="UniProtKB-KW"/>
</dbReference>
<dbReference type="Gene3D" id="1.10.630.10">
    <property type="entry name" value="Cytochrome P450"/>
    <property type="match status" value="1"/>
</dbReference>
<evidence type="ECO:0000256" key="1">
    <source>
        <dbReference type="ARBA" id="ARBA00010617"/>
    </source>
</evidence>
<reference evidence="9" key="1">
    <citation type="submission" date="2016-09" db="EMBL/GenBank/DDBJ databases">
        <authorList>
            <person name="Varghese N."/>
            <person name="Submissions S."/>
        </authorList>
    </citation>
    <scope>NUCLEOTIDE SEQUENCE [LARGE SCALE GENOMIC DNA]</scope>
    <source>
        <strain evidence="9">25nlg</strain>
    </source>
</reference>
<protein>
    <submittedName>
        <fullName evidence="8">Pimelate synthase BioI</fullName>
    </submittedName>
</protein>
<dbReference type="InterPro" id="IPR001128">
    <property type="entry name" value="Cyt_P450"/>
</dbReference>
<dbReference type="PRINTS" id="PR00385">
    <property type="entry name" value="P450"/>
</dbReference>
<accession>A0A1G6HT54</accession>
<name>A0A1G6HT54_9BACI</name>
<dbReference type="PANTHER" id="PTHR46696">
    <property type="entry name" value="P450, PUTATIVE (EUROFUNG)-RELATED"/>
    <property type="match status" value="1"/>
</dbReference>
<dbReference type="Pfam" id="PF00067">
    <property type="entry name" value="p450"/>
    <property type="match status" value="2"/>
</dbReference>
<dbReference type="FunFam" id="1.10.630.10:FF:000018">
    <property type="entry name" value="Cytochrome P450 monooxygenase"/>
    <property type="match status" value="1"/>
</dbReference>
<dbReference type="Proteomes" id="UP000242662">
    <property type="component" value="Unassembled WGS sequence"/>
</dbReference>
<evidence type="ECO:0000256" key="5">
    <source>
        <dbReference type="ARBA" id="ARBA00023004"/>
    </source>
</evidence>
<organism evidence="8 9">
    <name type="scientific">Shouchella lonarensis</name>
    <dbReference type="NCBI Taxonomy" id="1464122"/>
    <lineage>
        <taxon>Bacteria</taxon>
        <taxon>Bacillati</taxon>
        <taxon>Bacillota</taxon>
        <taxon>Bacilli</taxon>
        <taxon>Bacillales</taxon>
        <taxon>Bacillaceae</taxon>
        <taxon>Shouchella</taxon>
    </lineage>
</organism>